<accession>A0A6J4JVZ5</accession>
<feature type="region of interest" description="Disordered" evidence="1">
    <location>
        <begin position="37"/>
        <end position="56"/>
    </location>
</feature>
<dbReference type="PANTHER" id="PTHR33608:SF6">
    <property type="entry name" value="BLL2464 PROTEIN"/>
    <property type="match status" value="1"/>
</dbReference>
<reference evidence="3" key="1">
    <citation type="submission" date="2020-02" db="EMBL/GenBank/DDBJ databases">
        <authorList>
            <person name="Meier V. D."/>
        </authorList>
    </citation>
    <scope>NUCLEOTIDE SEQUENCE</scope>
    <source>
        <strain evidence="3">AVDCRST_MAG41</strain>
    </source>
</reference>
<dbReference type="EMBL" id="CADCTP010000405">
    <property type="protein sequence ID" value="CAA9288948.1"/>
    <property type="molecule type" value="Genomic_DNA"/>
</dbReference>
<dbReference type="PANTHER" id="PTHR33608">
    <property type="entry name" value="BLL2464 PROTEIN"/>
    <property type="match status" value="1"/>
</dbReference>
<dbReference type="Pfam" id="PF01882">
    <property type="entry name" value="DUF58"/>
    <property type="match status" value="1"/>
</dbReference>
<feature type="domain" description="DUF58" evidence="2">
    <location>
        <begin position="50"/>
        <end position="269"/>
    </location>
</feature>
<gene>
    <name evidence="3" type="ORF">AVDCRST_MAG41-4233</name>
</gene>
<evidence type="ECO:0000313" key="3">
    <source>
        <dbReference type="EMBL" id="CAA9288948.1"/>
    </source>
</evidence>
<feature type="non-terminal residue" evidence="3">
    <location>
        <position position="1"/>
    </location>
</feature>
<proteinExistence type="predicted"/>
<sequence length="312" mass="33989">ARAVSLRGAGPAEAAAVLRRLELTVRRRLDGLLQGNHLGLVPGPGSEPGESRDYHPGDDVRRMDWAVTARTTVPHVRQTVADRELETWAVVDLSPSLDFGTAQCEKRDLAIAAVAAMAHLTGRGGNRFGALVTTGDQLHRIPAQSGRVHTTALLRRLAAMPRSTKGRRGDLAAALEALRRPPRRRGFAVVISDFLGDADERPAWERSMRALSVRHDVLAVEVLDPVELELPAVGLLTLVDPESGRLLEVQTGKKELRDRYAAAAVRQRAEIAASLRRAGASHLQLRTDRDWLVDMVRFVAARRRGASGGALR</sequence>
<organism evidence="3">
    <name type="scientific">uncultured Mycobacteriales bacterium</name>
    <dbReference type="NCBI Taxonomy" id="581187"/>
    <lineage>
        <taxon>Bacteria</taxon>
        <taxon>Bacillati</taxon>
        <taxon>Actinomycetota</taxon>
        <taxon>Actinomycetes</taxon>
        <taxon>Mycobacteriales</taxon>
        <taxon>environmental samples</taxon>
    </lineage>
</organism>
<evidence type="ECO:0000256" key="1">
    <source>
        <dbReference type="SAM" id="MobiDB-lite"/>
    </source>
</evidence>
<name>A0A6J4JVZ5_9ACTN</name>
<protein>
    <recommendedName>
        <fullName evidence="2">DUF58 domain-containing protein</fullName>
    </recommendedName>
</protein>
<evidence type="ECO:0000259" key="2">
    <source>
        <dbReference type="Pfam" id="PF01882"/>
    </source>
</evidence>
<dbReference type="AlphaFoldDB" id="A0A6J4JVZ5"/>
<dbReference type="InterPro" id="IPR002881">
    <property type="entry name" value="DUF58"/>
</dbReference>